<gene>
    <name evidence="1" type="ORF">GNE07_02840</name>
</gene>
<sequence length="81" mass="9241">MTICSKALMDGIAAHVEHIDCDKVTSKELMEIYRLPAAVNAAKVQLHIGNSVPVTAFIERPFSRMVIRTRIYQRKLLRWTS</sequence>
<evidence type="ECO:0000313" key="1">
    <source>
        <dbReference type="EMBL" id="MUB62011.1"/>
    </source>
</evidence>
<dbReference type="Proteomes" id="UP000434223">
    <property type="component" value="Unassembled WGS sequence"/>
</dbReference>
<organism evidence="1 2">
    <name type="scientific">Hungatella hathewayi</name>
    <dbReference type="NCBI Taxonomy" id="154046"/>
    <lineage>
        <taxon>Bacteria</taxon>
        <taxon>Bacillati</taxon>
        <taxon>Bacillota</taxon>
        <taxon>Clostridia</taxon>
        <taxon>Lachnospirales</taxon>
        <taxon>Lachnospiraceae</taxon>
        <taxon>Hungatella</taxon>
    </lineage>
</organism>
<accession>A0AAW9WBD2</accession>
<protein>
    <recommendedName>
        <fullName evidence="3">UTRA domain-containing protein</fullName>
    </recommendedName>
</protein>
<evidence type="ECO:0000313" key="2">
    <source>
        <dbReference type="Proteomes" id="UP000434223"/>
    </source>
</evidence>
<comment type="caution">
    <text evidence="1">The sequence shown here is derived from an EMBL/GenBank/DDBJ whole genome shotgun (WGS) entry which is preliminary data.</text>
</comment>
<proteinExistence type="predicted"/>
<name>A0AAW9WBD2_9FIRM</name>
<dbReference type="RefSeq" id="WP_055650282.1">
    <property type="nucleotide sequence ID" value="NZ_CZAZ01000011.1"/>
</dbReference>
<reference evidence="1 2" key="1">
    <citation type="submission" date="2019-09" db="EMBL/GenBank/DDBJ databases">
        <title>Draft genome sequencing of Hungatella hathewayi 123Y-2.</title>
        <authorList>
            <person name="Lv Q."/>
            <person name="Li S."/>
        </authorList>
    </citation>
    <scope>NUCLEOTIDE SEQUENCE [LARGE SCALE GENOMIC DNA]</scope>
    <source>
        <strain evidence="1 2">123Y-2</strain>
    </source>
</reference>
<dbReference type="EMBL" id="WNME01000002">
    <property type="protein sequence ID" value="MUB62011.1"/>
    <property type="molecule type" value="Genomic_DNA"/>
</dbReference>
<evidence type="ECO:0008006" key="3">
    <source>
        <dbReference type="Google" id="ProtNLM"/>
    </source>
</evidence>
<dbReference type="AlphaFoldDB" id="A0AAW9WBD2"/>